<dbReference type="Proteomes" id="UP000054248">
    <property type="component" value="Unassembled WGS sequence"/>
</dbReference>
<name>A0A0C3LES4_9AGAM</name>
<reference evidence="2" key="2">
    <citation type="submission" date="2015-01" db="EMBL/GenBank/DDBJ databases">
        <title>Evolutionary Origins and Diversification of the Mycorrhizal Mutualists.</title>
        <authorList>
            <consortium name="DOE Joint Genome Institute"/>
            <consortium name="Mycorrhizal Genomics Consortium"/>
            <person name="Kohler A."/>
            <person name="Kuo A."/>
            <person name="Nagy L.G."/>
            <person name="Floudas D."/>
            <person name="Copeland A."/>
            <person name="Barry K.W."/>
            <person name="Cichocki N."/>
            <person name="Veneault-Fourrey C."/>
            <person name="LaButti K."/>
            <person name="Lindquist E.A."/>
            <person name="Lipzen A."/>
            <person name="Lundell T."/>
            <person name="Morin E."/>
            <person name="Murat C."/>
            <person name="Riley R."/>
            <person name="Ohm R."/>
            <person name="Sun H."/>
            <person name="Tunlid A."/>
            <person name="Henrissat B."/>
            <person name="Grigoriev I.V."/>
            <person name="Hibbett D.S."/>
            <person name="Martin F."/>
        </authorList>
    </citation>
    <scope>NUCLEOTIDE SEQUENCE [LARGE SCALE GENOMIC DNA]</scope>
    <source>
        <strain evidence="2">MUT 4182</strain>
    </source>
</reference>
<dbReference type="AlphaFoldDB" id="A0A0C3LES4"/>
<sequence length="67" mass="7760">MTHTRLSCAMRVYTYHQLFSGRSLDRLDVRIRTKISTGSQWMGADALLAFRLLASSSVVRGRDRMRR</sequence>
<accession>A0A0C3LES4</accession>
<proteinExistence type="predicted"/>
<evidence type="ECO:0000313" key="2">
    <source>
        <dbReference type="Proteomes" id="UP000054248"/>
    </source>
</evidence>
<dbReference type="EMBL" id="KN822954">
    <property type="protein sequence ID" value="KIO32443.1"/>
    <property type="molecule type" value="Genomic_DNA"/>
</dbReference>
<reference evidence="1 2" key="1">
    <citation type="submission" date="2014-04" db="EMBL/GenBank/DDBJ databases">
        <authorList>
            <consortium name="DOE Joint Genome Institute"/>
            <person name="Kuo A."/>
            <person name="Girlanda M."/>
            <person name="Perotto S."/>
            <person name="Kohler A."/>
            <person name="Nagy L.G."/>
            <person name="Floudas D."/>
            <person name="Copeland A."/>
            <person name="Barry K.W."/>
            <person name="Cichocki N."/>
            <person name="Veneault-Fourrey C."/>
            <person name="LaButti K."/>
            <person name="Lindquist E.A."/>
            <person name="Lipzen A."/>
            <person name="Lundell T."/>
            <person name="Morin E."/>
            <person name="Murat C."/>
            <person name="Sun H."/>
            <person name="Tunlid A."/>
            <person name="Henrissat B."/>
            <person name="Grigoriev I.V."/>
            <person name="Hibbett D.S."/>
            <person name="Martin F."/>
            <person name="Nordberg H.P."/>
            <person name="Cantor M.N."/>
            <person name="Hua S.X."/>
        </authorList>
    </citation>
    <scope>NUCLEOTIDE SEQUENCE [LARGE SCALE GENOMIC DNA]</scope>
    <source>
        <strain evidence="1 2">MUT 4182</strain>
    </source>
</reference>
<protein>
    <submittedName>
        <fullName evidence="1">Uncharacterized protein</fullName>
    </submittedName>
</protein>
<keyword evidence="2" id="KW-1185">Reference proteome</keyword>
<gene>
    <name evidence="1" type="ORF">M407DRAFT_241365</name>
</gene>
<organism evidence="1 2">
    <name type="scientific">Tulasnella calospora MUT 4182</name>
    <dbReference type="NCBI Taxonomy" id="1051891"/>
    <lineage>
        <taxon>Eukaryota</taxon>
        <taxon>Fungi</taxon>
        <taxon>Dikarya</taxon>
        <taxon>Basidiomycota</taxon>
        <taxon>Agaricomycotina</taxon>
        <taxon>Agaricomycetes</taxon>
        <taxon>Cantharellales</taxon>
        <taxon>Tulasnellaceae</taxon>
        <taxon>Tulasnella</taxon>
    </lineage>
</organism>
<evidence type="ECO:0000313" key="1">
    <source>
        <dbReference type="EMBL" id="KIO32443.1"/>
    </source>
</evidence>
<dbReference type="HOGENOM" id="CLU_2814304_0_0_1"/>